<evidence type="ECO:0000256" key="1">
    <source>
        <dbReference type="SAM" id="Phobius"/>
    </source>
</evidence>
<keyword evidence="1" id="KW-0472">Membrane</keyword>
<feature type="signal peptide" evidence="2">
    <location>
        <begin position="1"/>
        <end position="17"/>
    </location>
</feature>
<dbReference type="EMBL" id="JAPFFF010000009">
    <property type="protein sequence ID" value="KAK8882404.1"/>
    <property type="molecule type" value="Genomic_DNA"/>
</dbReference>
<dbReference type="Proteomes" id="UP001470230">
    <property type="component" value="Unassembled WGS sequence"/>
</dbReference>
<feature type="chain" id="PRO_5045563018" evidence="2">
    <location>
        <begin position="18"/>
        <end position="354"/>
    </location>
</feature>
<sequence>MFYLLFSFSLSFPSCLFVIEPPKGVTYYEYSLNESQTICFYSGKYFYVMIHSFRYTVISADYVKKKGSDSSLKSIYFDSLNSSATNPFIDFGNYSGLVGVSAKKPTTVRLETIVLDEKCQNEITVTNSATDTFVIYPETNHQCVFPFPKCNSLSVNFFPTFPNNNGNIMVYESPNEVPHTITANYQKDYTNPFYFIINIDKRTSESYVLFTYTGTGCIKGTRRISTQVSTFDQRLRTPLSNGALAAILICSLVVVVVIAIVIVYIVIKKRHLQENSETEDIEKDNNNKELTDSYNQFSSESLEDQSNLELDYLKSNNNYDSRIFNENYEEFSSDSDFITVEPIIDDTPSYFYQK</sequence>
<reference evidence="3 4" key="1">
    <citation type="submission" date="2024-04" db="EMBL/GenBank/DDBJ databases">
        <title>Tritrichomonas musculus Genome.</title>
        <authorList>
            <person name="Alves-Ferreira E."/>
            <person name="Grigg M."/>
            <person name="Lorenzi H."/>
            <person name="Galac M."/>
        </authorList>
    </citation>
    <scope>NUCLEOTIDE SEQUENCE [LARGE SCALE GENOMIC DNA]</scope>
    <source>
        <strain evidence="3 4">EAF2021</strain>
    </source>
</reference>
<evidence type="ECO:0000313" key="3">
    <source>
        <dbReference type="EMBL" id="KAK8882404.1"/>
    </source>
</evidence>
<organism evidence="3 4">
    <name type="scientific">Tritrichomonas musculus</name>
    <dbReference type="NCBI Taxonomy" id="1915356"/>
    <lineage>
        <taxon>Eukaryota</taxon>
        <taxon>Metamonada</taxon>
        <taxon>Parabasalia</taxon>
        <taxon>Tritrichomonadida</taxon>
        <taxon>Tritrichomonadidae</taxon>
        <taxon>Tritrichomonas</taxon>
    </lineage>
</organism>
<evidence type="ECO:0000256" key="2">
    <source>
        <dbReference type="SAM" id="SignalP"/>
    </source>
</evidence>
<keyword evidence="4" id="KW-1185">Reference proteome</keyword>
<gene>
    <name evidence="3" type="ORF">M9Y10_045046</name>
</gene>
<evidence type="ECO:0000313" key="4">
    <source>
        <dbReference type="Proteomes" id="UP001470230"/>
    </source>
</evidence>
<keyword evidence="1" id="KW-1133">Transmembrane helix</keyword>
<keyword evidence="1" id="KW-0812">Transmembrane</keyword>
<proteinExistence type="predicted"/>
<accession>A0ABR2JU56</accession>
<feature type="transmembrane region" description="Helical" evidence="1">
    <location>
        <begin position="243"/>
        <end position="267"/>
    </location>
</feature>
<name>A0ABR2JU56_9EUKA</name>
<keyword evidence="2" id="KW-0732">Signal</keyword>
<comment type="caution">
    <text evidence="3">The sequence shown here is derived from an EMBL/GenBank/DDBJ whole genome shotgun (WGS) entry which is preliminary data.</text>
</comment>
<protein>
    <submittedName>
        <fullName evidence="3">Uncharacterized protein</fullName>
    </submittedName>
</protein>